<feature type="non-terminal residue" evidence="1">
    <location>
        <position position="60"/>
    </location>
</feature>
<reference evidence="1 2" key="1">
    <citation type="submission" date="2013-11" db="EMBL/GenBank/DDBJ databases">
        <title>Genome sequencing of Stegodyphus mimosarum.</title>
        <authorList>
            <person name="Bechsgaard J."/>
        </authorList>
    </citation>
    <scope>NUCLEOTIDE SEQUENCE [LARGE SCALE GENOMIC DNA]</scope>
</reference>
<evidence type="ECO:0000313" key="2">
    <source>
        <dbReference type="Proteomes" id="UP000054359"/>
    </source>
</evidence>
<dbReference type="AlphaFoldDB" id="A0A087UNE7"/>
<evidence type="ECO:0000313" key="1">
    <source>
        <dbReference type="EMBL" id="KFM78886.1"/>
    </source>
</evidence>
<proteinExistence type="predicted"/>
<gene>
    <name evidence="1" type="ORF">X975_01739</name>
</gene>
<dbReference type="EMBL" id="KK120715">
    <property type="protein sequence ID" value="KFM78886.1"/>
    <property type="molecule type" value="Genomic_DNA"/>
</dbReference>
<name>A0A087UNE7_STEMI</name>
<accession>A0A087UNE7</accession>
<dbReference type="Proteomes" id="UP000054359">
    <property type="component" value="Unassembled WGS sequence"/>
</dbReference>
<organism evidence="1 2">
    <name type="scientific">Stegodyphus mimosarum</name>
    <name type="common">African social velvet spider</name>
    <dbReference type="NCBI Taxonomy" id="407821"/>
    <lineage>
        <taxon>Eukaryota</taxon>
        <taxon>Metazoa</taxon>
        <taxon>Ecdysozoa</taxon>
        <taxon>Arthropoda</taxon>
        <taxon>Chelicerata</taxon>
        <taxon>Arachnida</taxon>
        <taxon>Araneae</taxon>
        <taxon>Araneomorphae</taxon>
        <taxon>Entelegynae</taxon>
        <taxon>Eresoidea</taxon>
        <taxon>Eresidae</taxon>
        <taxon>Stegodyphus</taxon>
    </lineage>
</organism>
<keyword evidence="2" id="KW-1185">Reference proteome</keyword>
<protein>
    <submittedName>
        <fullName evidence="1">Uncharacterized protein</fullName>
    </submittedName>
</protein>
<dbReference type="OrthoDB" id="4142200at2759"/>
<sequence length="60" mass="6600">MLPETKGVSLEEVEGLFAHPWWKDATTSAEKKTVQCPAVSFSSTIKNVEESSTNFQKNGV</sequence>